<dbReference type="eggNOG" id="COG4942">
    <property type="taxonomic scope" value="Bacteria"/>
</dbReference>
<dbReference type="PANTHER" id="PTHR21666">
    <property type="entry name" value="PEPTIDASE-RELATED"/>
    <property type="match status" value="1"/>
</dbReference>
<evidence type="ECO:0000259" key="4">
    <source>
        <dbReference type="Pfam" id="PF01551"/>
    </source>
</evidence>
<dbReference type="RefSeq" id="WP_023387573.1">
    <property type="nucleotide sequence ID" value="NZ_AXUN02000183.1"/>
</dbReference>
<keyword evidence="1 3" id="KW-0732">Signal</keyword>
<dbReference type="Gene3D" id="6.10.250.3150">
    <property type="match status" value="1"/>
</dbReference>
<feature type="chain" id="PRO_5004760930" evidence="3">
    <location>
        <begin position="24"/>
        <end position="428"/>
    </location>
</feature>
<protein>
    <submittedName>
        <fullName evidence="6">Uncharacterized protein</fullName>
    </submittedName>
</protein>
<keyword evidence="7" id="KW-1185">Reference proteome</keyword>
<dbReference type="AlphaFoldDB" id="V7I395"/>
<dbReference type="EMBL" id="AXUN02000183">
    <property type="protein sequence ID" value="ETA80348.1"/>
    <property type="molecule type" value="Genomic_DNA"/>
</dbReference>
<evidence type="ECO:0000256" key="1">
    <source>
        <dbReference type="ARBA" id="ARBA00022729"/>
    </source>
</evidence>
<dbReference type="Pfam" id="PF01551">
    <property type="entry name" value="Peptidase_M23"/>
    <property type="match status" value="1"/>
</dbReference>
<dbReference type="PANTHER" id="PTHR21666:SF286">
    <property type="entry name" value="LIPOPROTEIN NLPD"/>
    <property type="match status" value="1"/>
</dbReference>
<dbReference type="InterPro" id="IPR011055">
    <property type="entry name" value="Dup_hybrid_motif"/>
</dbReference>
<name>V7I395_9CLOT</name>
<gene>
    <name evidence="6" type="ORF">T472_0212370</name>
</gene>
<dbReference type="InterPro" id="IPR016047">
    <property type="entry name" value="M23ase_b-sheet_dom"/>
</dbReference>
<feature type="coiled-coil region" evidence="2">
    <location>
        <begin position="27"/>
        <end position="135"/>
    </location>
</feature>
<dbReference type="OrthoDB" id="9809488at2"/>
<sequence>MGKIKIIAMTLVIAMAFQTSAYATGTVTNKENQIKENQETIKELQEEKSEVAGEKSVLNAELQEIIAEQTALTKEADKIKAAIRAKEDEISLTNGKITVMTGKIAETEAEIERKLAEIAQKEAELAEKKEMLDARIRASYMNSSFGDVIFALVESKSLLEFADRLTMINRLVEKDNEIIETVKLMMEELKVKRSELEETKRQFLAAKEELESEKKKLETEKRELEAEKKKYSEKLAALRNIEYAKNQALSRLSAEEKAIASEIGDIIEENAALEKEIQNLIKAASSSSNAPKPSNNAAEAPTAEYIRPVSGRISSPYGWRIHPILGYSKFHTGIDFAASSGTPVKAVKGGVVILAKYNSSYGNYIIVDHGNGVSSLYAHLKSFNTSLGSRVSQGQTIGFVGSTGMSTGPHLHFEIRVNGEHVNPANYI</sequence>
<evidence type="ECO:0000259" key="5">
    <source>
        <dbReference type="Pfam" id="PF24568"/>
    </source>
</evidence>
<feature type="domain" description="Peptidoglycan hydrolase PcsB coiled-coil" evidence="5">
    <location>
        <begin position="118"/>
        <end position="191"/>
    </location>
</feature>
<keyword evidence="2" id="KW-0175">Coiled coil</keyword>
<dbReference type="FunFam" id="2.70.70.10:FF:000006">
    <property type="entry name" value="M23 family peptidase"/>
    <property type="match status" value="1"/>
</dbReference>
<evidence type="ECO:0000256" key="3">
    <source>
        <dbReference type="SAM" id="SignalP"/>
    </source>
</evidence>
<organism evidence="6 7">
    <name type="scientific">Youngiibacter fragilis 232.1</name>
    <dbReference type="NCBI Taxonomy" id="994573"/>
    <lineage>
        <taxon>Bacteria</taxon>
        <taxon>Bacillati</taxon>
        <taxon>Bacillota</taxon>
        <taxon>Clostridia</taxon>
        <taxon>Eubacteriales</taxon>
        <taxon>Clostridiaceae</taxon>
        <taxon>Youngiibacter</taxon>
    </lineage>
</organism>
<accession>V7I395</accession>
<feature type="signal peptide" evidence="3">
    <location>
        <begin position="1"/>
        <end position="23"/>
    </location>
</feature>
<dbReference type="InterPro" id="IPR050570">
    <property type="entry name" value="Cell_wall_metabolism_enzyme"/>
</dbReference>
<dbReference type="CDD" id="cd12797">
    <property type="entry name" value="M23_peptidase"/>
    <property type="match status" value="1"/>
</dbReference>
<feature type="domain" description="M23ase beta-sheet core" evidence="4">
    <location>
        <begin position="329"/>
        <end position="424"/>
    </location>
</feature>
<evidence type="ECO:0000313" key="7">
    <source>
        <dbReference type="Proteomes" id="UP000017747"/>
    </source>
</evidence>
<proteinExistence type="predicted"/>
<dbReference type="Proteomes" id="UP000017747">
    <property type="component" value="Unassembled WGS sequence"/>
</dbReference>
<dbReference type="SUPFAM" id="SSF51261">
    <property type="entry name" value="Duplicated hybrid motif"/>
    <property type="match status" value="1"/>
</dbReference>
<dbReference type="GO" id="GO:0004222">
    <property type="term" value="F:metalloendopeptidase activity"/>
    <property type="evidence" value="ECO:0007669"/>
    <property type="project" value="TreeGrafter"/>
</dbReference>
<comment type="caution">
    <text evidence="6">The sequence shown here is derived from an EMBL/GenBank/DDBJ whole genome shotgun (WGS) entry which is preliminary data.</text>
</comment>
<reference evidence="6 7" key="1">
    <citation type="journal article" date="2014" name="Genome Announc.">
        <title>Genome Sequence of Youngiibacter fragilis, the Type Strain of the Genus Youngiibacter.</title>
        <authorList>
            <person name="Wawrik C.B."/>
            <person name="Callaghan A.V."/>
            <person name="Stamps B.W."/>
            <person name="Wawrik B."/>
        </authorList>
    </citation>
    <scope>NUCLEOTIDE SEQUENCE [LARGE SCALE GENOMIC DNA]</scope>
    <source>
        <strain evidence="6 7">232.1</strain>
    </source>
</reference>
<evidence type="ECO:0000313" key="6">
    <source>
        <dbReference type="EMBL" id="ETA80348.1"/>
    </source>
</evidence>
<dbReference type="Pfam" id="PF24568">
    <property type="entry name" value="CC_PcsB"/>
    <property type="match status" value="1"/>
</dbReference>
<dbReference type="PATRIC" id="fig|994573.3.peg.2303"/>
<dbReference type="Gene3D" id="2.70.70.10">
    <property type="entry name" value="Glucose Permease (Domain IIA)"/>
    <property type="match status" value="1"/>
</dbReference>
<feature type="coiled-coil region" evidence="2">
    <location>
        <begin position="179"/>
        <end position="290"/>
    </location>
</feature>
<evidence type="ECO:0000256" key="2">
    <source>
        <dbReference type="SAM" id="Coils"/>
    </source>
</evidence>
<dbReference type="InterPro" id="IPR057309">
    <property type="entry name" value="PcsB_CC"/>
</dbReference>
<dbReference type="STRING" id="994573.T472_0212370"/>